<keyword evidence="2" id="KW-0812">Transmembrane</keyword>
<comment type="caution">
    <text evidence="3">The sequence shown here is derived from an EMBL/GenBank/DDBJ whole genome shotgun (WGS) entry which is preliminary data.</text>
</comment>
<feature type="compositionally biased region" description="Gly residues" evidence="1">
    <location>
        <begin position="184"/>
        <end position="193"/>
    </location>
</feature>
<keyword evidence="2" id="KW-1133">Transmembrane helix</keyword>
<feature type="transmembrane region" description="Helical" evidence="2">
    <location>
        <begin position="71"/>
        <end position="91"/>
    </location>
</feature>
<protein>
    <submittedName>
        <fullName evidence="3">Uncharacterized protein</fullName>
    </submittedName>
</protein>
<evidence type="ECO:0000313" key="4">
    <source>
        <dbReference type="Proteomes" id="UP001141327"/>
    </source>
</evidence>
<evidence type="ECO:0000256" key="2">
    <source>
        <dbReference type="SAM" id="Phobius"/>
    </source>
</evidence>
<feature type="transmembrane region" description="Helical" evidence="2">
    <location>
        <begin position="130"/>
        <end position="149"/>
    </location>
</feature>
<keyword evidence="4" id="KW-1185">Reference proteome</keyword>
<name>A0ABQ8U2D3_9EUKA</name>
<feature type="region of interest" description="Disordered" evidence="1">
    <location>
        <begin position="173"/>
        <end position="195"/>
    </location>
</feature>
<reference evidence="3" key="1">
    <citation type="journal article" date="2022" name="bioRxiv">
        <title>Genomics of Preaxostyla Flagellates Illuminates Evolutionary Transitions and the Path Towards Mitochondrial Loss.</title>
        <authorList>
            <person name="Novak L.V.F."/>
            <person name="Treitli S.C."/>
            <person name="Pyrih J."/>
            <person name="Halakuc P."/>
            <person name="Pipaliya S.V."/>
            <person name="Vacek V."/>
            <person name="Brzon O."/>
            <person name="Soukal P."/>
            <person name="Eme L."/>
            <person name="Dacks J.B."/>
            <person name="Karnkowska A."/>
            <person name="Elias M."/>
            <person name="Hampl V."/>
        </authorList>
    </citation>
    <scope>NUCLEOTIDE SEQUENCE</scope>
    <source>
        <strain evidence="3">RCP-MX</strain>
    </source>
</reference>
<dbReference type="PANTHER" id="PTHR32522:SF5">
    <property type="entry name" value="ABC3 TRANSPORTER PERMEASE PROTEIN DOMAIN-CONTAINING PROTEIN"/>
    <property type="match status" value="1"/>
</dbReference>
<evidence type="ECO:0000313" key="3">
    <source>
        <dbReference type="EMBL" id="KAJ4453388.1"/>
    </source>
</evidence>
<evidence type="ECO:0000256" key="1">
    <source>
        <dbReference type="SAM" id="MobiDB-lite"/>
    </source>
</evidence>
<dbReference type="Proteomes" id="UP001141327">
    <property type="component" value="Unassembled WGS sequence"/>
</dbReference>
<sequence>MPLISNIFPFRRALSNTLRDSLDLNHQTFAETRVTFTHLERLGLSPVQTAVAILLVVVGFMMYYIAPSAFVYGNISLFLLMIGLAIISTIFQPYLERLMLHPIMWGSDRPPKKLVRKSLAGHRSRNRKTALMFTISLASIIFAGAMFALRASMISDNGQMGLGSDIVITAPPSTTPRGGRHAGLAGGRAGPGQGEPHHGVHPFTTFPLTSHRFFTAPGSPTWPPRMPRLIDHRPPVFHGARQTVTGVESHFLYDTFNQRARLQRTALSPGVPGAFTAALQTVAAVYLQRVLTGPSTTFEQIIGQCVFIHQGGWELHVTLPWFRGLMDNLQQRLLHCEQKLRQFRLKAHSSSSPVRRVFSRFLPCVCARACAQHHETRERLENGLEMLQL</sequence>
<keyword evidence="2" id="KW-0472">Membrane</keyword>
<dbReference type="PANTHER" id="PTHR32522">
    <property type="match status" value="1"/>
</dbReference>
<proteinExistence type="predicted"/>
<dbReference type="EMBL" id="JAPMOS010000269">
    <property type="protein sequence ID" value="KAJ4453388.1"/>
    <property type="molecule type" value="Genomic_DNA"/>
</dbReference>
<feature type="transmembrane region" description="Helical" evidence="2">
    <location>
        <begin position="42"/>
        <end position="65"/>
    </location>
</feature>
<gene>
    <name evidence="3" type="ORF">PAPYR_12146</name>
</gene>
<accession>A0ABQ8U2D3</accession>
<organism evidence="3 4">
    <name type="scientific">Paratrimastix pyriformis</name>
    <dbReference type="NCBI Taxonomy" id="342808"/>
    <lineage>
        <taxon>Eukaryota</taxon>
        <taxon>Metamonada</taxon>
        <taxon>Preaxostyla</taxon>
        <taxon>Paratrimastigidae</taxon>
        <taxon>Paratrimastix</taxon>
    </lineage>
</organism>